<dbReference type="CDD" id="cd06267">
    <property type="entry name" value="PBP1_LacI_sugar_binding-like"/>
    <property type="match status" value="1"/>
</dbReference>
<dbReference type="SUPFAM" id="SSF53822">
    <property type="entry name" value="Periplasmic binding protein-like I"/>
    <property type="match status" value="1"/>
</dbReference>
<keyword evidence="2" id="KW-0238">DNA-binding</keyword>
<organism evidence="5 6">
    <name type="scientific">Microbacterium murale</name>
    <dbReference type="NCBI Taxonomy" id="1081040"/>
    <lineage>
        <taxon>Bacteria</taxon>
        <taxon>Bacillati</taxon>
        <taxon>Actinomycetota</taxon>
        <taxon>Actinomycetes</taxon>
        <taxon>Micrococcales</taxon>
        <taxon>Microbacteriaceae</taxon>
        <taxon>Microbacterium</taxon>
    </lineage>
</organism>
<gene>
    <name evidence="5" type="primary">lacI</name>
    <name evidence="5" type="ORF">GCM10007269_34680</name>
</gene>
<evidence type="ECO:0000256" key="2">
    <source>
        <dbReference type="ARBA" id="ARBA00023125"/>
    </source>
</evidence>
<comment type="caution">
    <text evidence="5">The sequence shown here is derived from an EMBL/GenBank/DDBJ whole genome shotgun (WGS) entry which is preliminary data.</text>
</comment>
<feature type="domain" description="HTH lacI-type" evidence="4">
    <location>
        <begin position="1"/>
        <end position="53"/>
    </location>
</feature>
<keyword evidence="6" id="KW-1185">Reference proteome</keyword>
<dbReference type="PANTHER" id="PTHR30146:SF109">
    <property type="entry name" value="HTH-TYPE TRANSCRIPTIONAL REGULATOR GALS"/>
    <property type="match status" value="1"/>
</dbReference>
<dbReference type="InterPro" id="IPR028082">
    <property type="entry name" value="Peripla_BP_I"/>
</dbReference>
<evidence type="ECO:0000313" key="6">
    <source>
        <dbReference type="Proteomes" id="UP000629365"/>
    </source>
</evidence>
<dbReference type="CDD" id="cd01392">
    <property type="entry name" value="HTH_LacI"/>
    <property type="match status" value="1"/>
</dbReference>
<dbReference type="InterPro" id="IPR000843">
    <property type="entry name" value="HTH_LacI"/>
</dbReference>
<dbReference type="SMART" id="SM00354">
    <property type="entry name" value="HTH_LACI"/>
    <property type="match status" value="1"/>
</dbReference>
<dbReference type="PANTHER" id="PTHR30146">
    <property type="entry name" value="LACI-RELATED TRANSCRIPTIONAL REPRESSOR"/>
    <property type="match status" value="1"/>
</dbReference>
<dbReference type="InterPro" id="IPR046335">
    <property type="entry name" value="LacI/GalR-like_sensor"/>
</dbReference>
<reference evidence="6" key="1">
    <citation type="journal article" date="2019" name="Int. J. Syst. Evol. Microbiol.">
        <title>The Global Catalogue of Microorganisms (GCM) 10K type strain sequencing project: providing services to taxonomists for standard genome sequencing and annotation.</title>
        <authorList>
            <consortium name="The Broad Institute Genomics Platform"/>
            <consortium name="The Broad Institute Genome Sequencing Center for Infectious Disease"/>
            <person name="Wu L."/>
            <person name="Ma J."/>
        </authorList>
    </citation>
    <scope>NUCLEOTIDE SEQUENCE [LARGE SCALE GENOMIC DNA]</scope>
    <source>
        <strain evidence="6">CCM 7640</strain>
    </source>
</reference>
<name>A0ABQ1S4B2_9MICO</name>
<keyword evidence="3" id="KW-0804">Transcription</keyword>
<dbReference type="Gene3D" id="1.10.260.40">
    <property type="entry name" value="lambda repressor-like DNA-binding domains"/>
    <property type="match status" value="1"/>
</dbReference>
<dbReference type="Pfam" id="PF13377">
    <property type="entry name" value="Peripla_BP_3"/>
    <property type="match status" value="1"/>
</dbReference>
<evidence type="ECO:0000259" key="4">
    <source>
        <dbReference type="PROSITE" id="PS50932"/>
    </source>
</evidence>
<evidence type="ECO:0000256" key="3">
    <source>
        <dbReference type="ARBA" id="ARBA00023163"/>
    </source>
</evidence>
<protein>
    <submittedName>
        <fullName evidence="5">LacI family transcriptional regulator</fullName>
    </submittedName>
</protein>
<dbReference type="Proteomes" id="UP000629365">
    <property type="component" value="Unassembled WGS sequence"/>
</dbReference>
<dbReference type="InterPro" id="IPR010982">
    <property type="entry name" value="Lambda_DNA-bd_dom_sf"/>
</dbReference>
<keyword evidence="1" id="KW-0805">Transcription regulation</keyword>
<dbReference type="SUPFAM" id="SSF47413">
    <property type="entry name" value="lambda repressor-like DNA-binding domains"/>
    <property type="match status" value="1"/>
</dbReference>
<dbReference type="Gene3D" id="3.40.50.2300">
    <property type="match status" value="2"/>
</dbReference>
<evidence type="ECO:0000313" key="5">
    <source>
        <dbReference type="EMBL" id="GGD89084.1"/>
    </source>
</evidence>
<evidence type="ECO:0000256" key="1">
    <source>
        <dbReference type="ARBA" id="ARBA00023015"/>
    </source>
</evidence>
<dbReference type="EMBL" id="BMCM01000007">
    <property type="protein sequence ID" value="GGD89084.1"/>
    <property type="molecule type" value="Genomic_DNA"/>
</dbReference>
<proteinExistence type="predicted"/>
<dbReference type="RefSeq" id="WP_188437995.1">
    <property type="nucleotide sequence ID" value="NZ_BMCM01000007.1"/>
</dbReference>
<dbReference type="Pfam" id="PF00356">
    <property type="entry name" value="LacI"/>
    <property type="match status" value="1"/>
</dbReference>
<dbReference type="PROSITE" id="PS50932">
    <property type="entry name" value="HTH_LACI_2"/>
    <property type="match status" value="1"/>
</dbReference>
<accession>A0ABQ1S4B2</accession>
<sequence>MRQVAALARVSLKTVSRVVNGEGNVSPALAARVHQATAALNYSPDFRAGSLKRRGGSTKTIGLLVNSVDNPFSSALHRAIEDETVRHGYTVFAASSDDDANRQETAIRAFIGRRVDGLILMAVPSYSLNYLASEVARGTPVVFVDREPMGLLSDIVMSENRAGADRAARHLFQHGHRHVAYLGGRHELATSIERKRGFVDAMRQIDGVGGTVTIHEDLTSEAEAETLVRRLLESPNEPTALFCARNTISVGAIRALRATGRHHAIALVGFDDLPMADLLDPAITVVAQDVVALGRLAAKRLFERLNGNQDPPARITVPMRLVERGSGEIAPDASTSVA</sequence>